<dbReference type="SUPFAM" id="SSF53098">
    <property type="entry name" value="Ribonuclease H-like"/>
    <property type="match status" value="1"/>
</dbReference>
<dbReference type="InterPro" id="IPR036397">
    <property type="entry name" value="RNaseH_sf"/>
</dbReference>
<dbReference type="EMBL" id="BLAL01000011">
    <property type="protein sequence ID" value="GES74212.1"/>
    <property type="molecule type" value="Genomic_DNA"/>
</dbReference>
<evidence type="ECO:0000313" key="1">
    <source>
        <dbReference type="EMBL" id="GES74212.1"/>
    </source>
</evidence>
<evidence type="ECO:0008006" key="3">
    <source>
        <dbReference type="Google" id="ProtNLM"/>
    </source>
</evidence>
<name>A0A8H3QCS8_9GLOM</name>
<reference evidence="1" key="1">
    <citation type="submission" date="2019-10" db="EMBL/GenBank/DDBJ databases">
        <title>Conservation and host-specific expression of non-tandemly repeated heterogenous ribosome RNA gene in arbuscular mycorrhizal fungi.</title>
        <authorList>
            <person name="Maeda T."/>
            <person name="Kobayashi Y."/>
            <person name="Nakagawa T."/>
            <person name="Ezawa T."/>
            <person name="Yamaguchi K."/>
            <person name="Bino T."/>
            <person name="Nishimoto Y."/>
            <person name="Shigenobu S."/>
            <person name="Kawaguchi M."/>
        </authorList>
    </citation>
    <scope>NUCLEOTIDE SEQUENCE</scope>
    <source>
        <strain evidence="1">HR1</strain>
    </source>
</reference>
<proteinExistence type="predicted"/>
<comment type="caution">
    <text evidence="1">The sequence shown here is derived from an EMBL/GenBank/DDBJ whole genome shotgun (WGS) entry which is preliminary data.</text>
</comment>
<sequence>MEVTSPYSWADLSITVILYYRRLDTLPDFSLSSPVVGCESTVAPPSLDLSTLPSPVPHPAEAAAIYAALRVYSDDSTVTIYTDSQAAIDGLNSYATSTYTNSRLYYKTTNFKLWAAIESSL</sequence>
<dbReference type="Proteomes" id="UP000615446">
    <property type="component" value="Unassembled WGS sequence"/>
</dbReference>
<organism evidence="1 2">
    <name type="scientific">Rhizophagus clarus</name>
    <dbReference type="NCBI Taxonomy" id="94130"/>
    <lineage>
        <taxon>Eukaryota</taxon>
        <taxon>Fungi</taxon>
        <taxon>Fungi incertae sedis</taxon>
        <taxon>Mucoromycota</taxon>
        <taxon>Glomeromycotina</taxon>
        <taxon>Glomeromycetes</taxon>
        <taxon>Glomerales</taxon>
        <taxon>Glomeraceae</taxon>
        <taxon>Rhizophagus</taxon>
    </lineage>
</organism>
<dbReference type="InterPro" id="IPR012337">
    <property type="entry name" value="RNaseH-like_sf"/>
</dbReference>
<dbReference type="GO" id="GO:0003676">
    <property type="term" value="F:nucleic acid binding"/>
    <property type="evidence" value="ECO:0007669"/>
    <property type="project" value="InterPro"/>
</dbReference>
<evidence type="ECO:0000313" key="2">
    <source>
        <dbReference type="Proteomes" id="UP000615446"/>
    </source>
</evidence>
<gene>
    <name evidence="1" type="ORF">RCL2_000170900</name>
</gene>
<accession>A0A8H3QCS8</accession>
<dbReference type="AlphaFoldDB" id="A0A8H3QCS8"/>
<dbReference type="Gene3D" id="3.30.420.10">
    <property type="entry name" value="Ribonuclease H-like superfamily/Ribonuclease H"/>
    <property type="match status" value="1"/>
</dbReference>
<protein>
    <recommendedName>
        <fullName evidence="3">RNase H type-1 domain-containing protein</fullName>
    </recommendedName>
</protein>